<sequence>MGPTSSQSGPVFSPGYGYHGYGQSPAGPTGVPIWNVPVGPTYPPPPYQAVSHSVDTGNLKIHNCLITVQGFTPQTTRNAIKQYFENEFPSGGVVMKSFDYNTQMRVARFVYKDPAVAERVLSKNSHQLDGAALTVTQGSLHIGLETENQLDKTDVKTVPETTKTANKTLQIQWEIICCRSCY</sequence>
<dbReference type="KEGG" id="lak:106160694"/>
<dbReference type="Gene3D" id="3.30.70.330">
    <property type="match status" value="1"/>
</dbReference>
<dbReference type="SUPFAM" id="SSF54928">
    <property type="entry name" value="RNA-binding domain, RBD"/>
    <property type="match status" value="1"/>
</dbReference>
<dbReference type="Proteomes" id="UP000085678">
    <property type="component" value="Unplaced"/>
</dbReference>
<organism evidence="1 2">
    <name type="scientific">Lingula anatina</name>
    <name type="common">Brachiopod</name>
    <name type="synonym">Lingula unguis</name>
    <dbReference type="NCBI Taxonomy" id="7574"/>
    <lineage>
        <taxon>Eukaryota</taxon>
        <taxon>Metazoa</taxon>
        <taxon>Spiralia</taxon>
        <taxon>Lophotrochozoa</taxon>
        <taxon>Brachiopoda</taxon>
        <taxon>Linguliformea</taxon>
        <taxon>Lingulata</taxon>
        <taxon>Lingulida</taxon>
        <taxon>Linguloidea</taxon>
        <taxon>Lingulidae</taxon>
        <taxon>Lingula</taxon>
    </lineage>
</organism>
<dbReference type="InParanoid" id="A0A1S3I3G7"/>
<reference evidence="2" key="1">
    <citation type="submission" date="2025-08" db="UniProtKB">
        <authorList>
            <consortium name="RefSeq"/>
        </authorList>
    </citation>
    <scope>IDENTIFICATION</scope>
    <source>
        <tissue evidence="2">Gonads</tissue>
    </source>
</reference>
<dbReference type="GO" id="GO:0003676">
    <property type="term" value="F:nucleic acid binding"/>
    <property type="evidence" value="ECO:0007669"/>
    <property type="project" value="InterPro"/>
</dbReference>
<evidence type="ECO:0000313" key="1">
    <source>
        <dbReference type="Proteomes" id="UP000085678"/>
    </source>
</evidence>
<dbReference type="GeneID" id="106160694"/>
<dbReference type="AlphaFoldDB" id="A0A1S3I3G7"/>
<proteinExistence type="predicted"/>
<dbReference type="InterPro" id="IPR035979">
    <property type="entry name" value="RBD_domain_sf"/>
</dbReference>
<protein>
    <submittedName>
        <fullName evidence="2">Uncharacterized protein LOC106160694</fullName>
    </submittedName>
</protein>
<dbReference type="RefSeq" id="XP_013392815.1">
    <property type="nucleotide sequence ID" value="XM_013537361.2"/>
</dbReference>
<evidence type="ECO:0000313" key="2">
    <source>
        <dbReference type="RefSeq" id="XP_013392815.1"/>
    </source>
</evidence>
<accession>A0A1S3I3G7</accession>
<dbReference type="OrthoDB" id="5990487at2759"/>
<gene>
    <name evidence="2" type="primary">LOC106160694</name>
</gene>
<dbReference type="Pfam" id="PF23085">
    <property type="entry name" value="RRM_PARP14_3"/>
    <property type="match status" value="1"/>
</dbReference>
<keyword evidence="1" id="KW-1185">Reference proteome</keyword>
<dbReference type="InterPro" id="IPR012677">
    <property type="entry name" value="Nucleotide-bd_a/b_plait_sf"/>
</dbReference>
<name>A0A1S3I3G7_LINAN</name>